<dbReference type="PROSITE" id="PS00107">
    <property type="entry name" value="PROTEIN_KINASE_ATP"/>
    <property type="match status" value="1"/>
</dbReference>
<evidence type="ECO:0000256" key="3">
    <source>
        <dbReference type="ARBA" id="ARBA00022741"/>
    </source>
</evidence>
<dbReference type="InterPro" id="IPR051681">
    <property type="entry name" value="Ser/Thr_Kinases-Pseudokinases"/>
</dbReference>
<dbReference type="InterPro" id="IPR015915">
    <property type="entry name" value="Kelch-typ_b-propeller"/>
</dbReference>
<organism evidence="9 10">
    <name type="scientific">Geodia barretti</name>
    <name type="common">Barrett's horny sponge</name>
    <dbReference type="NCBI Taxonomy" id="519541"/>
    <lineage>
        <taxon>Eukaryota</taxon>
        <taxon>Metazoa</taxon>
        <taxon>Porifera</taxon>
        <taxon>Demospongiae</taxon>
        <taxon>Heteroscleromorpha</taxon>
        <taxon>Tetractinellida</taxon>
        <taxon>Astrophorina</taxon>
        <taxon>Geodiidae</taxon>
        <taxon>Geodia</taxon>
    </lineage>
</organism>
<keyword evidence="7" id="KW-0175">Coiled coil</keyword>
<proteinExistence type="predicted"/>
<protein>
    <submittedName>
        <fullName evidence="9">Probable serine/threonine-protein kinase drkB</fullName>
    </submittedName>
</protein>
<dbReference type="Pfam" id="PF00069">
    <property type="entry name" value="Pkinase"/>
    <property type="match status" value="1"/>
</dbReference>
<dbReference type="PANTHER" id="PTHR44329:SF288">
    <property type="entry name" value="MITOGEN-ACTIVATED PROTEIN KINASE KINASE KINASE 20"/>
    <property type="match status" value="1"/>
</dbReference>
<evidence type="ECO:0000256" key="6">
    <source>
        <dbReference type="PROSITE-ProRule" id="PRU10141"/>
    </source>
</evidence>
<evidence type="ECO:0000259" key="8">
    <source>
        <dbReference type="PROSITE" id="PS50011"/>
    </source>
</evidence>
<dbReference type="InterPro" id="IPR006652">
    <property type="entry name" value="Kelch_1"/>
</dbReference>
<comment type="caution">
    <text evidence="9">The sequence shown here is derived from an EMBL/GenBank/DDBJ whole genome shotgun (WGS) entry which is preliminary data.</text>
</comment>
<dbReference type="SUPFAM" id="SSF50965">
    <property type="entry name" value="Galactose oxidase, central domain"/>
    <property type="match status" value="1"/>
</dbReference>
<dbReference type="GO" id="GO:0005524">
    <property type="term" value="F:ATP binding"/>
    <property type="evidence" value="ECO:0007669"/>
    <property type="project" value="UniProtKB-UniRule"/>
</dbReference>
<dbReference type="PANTHER" id="PTHR44329">
    <property type="entry name" value="SERINE/THREONINE-PROTEIN KINASE TNNI3K-RELATED"/>
    <property type="match status" value="1"/>
</dbReference>
<dbReference type="SMART" id="SM00612">
    <property type="entry name" value="Kelch"/>
    <property type="match status" value="4"/>
</dbReference>
<feature type="coiled-coil region" evidence="7">
    <location>
        <begin position="328"/>
        <end position="369"/>
    </location>
</feature>
<dbReference type="Pfam" id="PF07893">
    <property type="entry name" value="DUF1668"/>
    <property type="match status" value="1"/>
</dbReference>
<keyword evidence="1" id="KW-0880">Kelch repeat</keyword>
<feature type="binding site" evidence="6">
    <location>
        <position position="47"/>
    </location>
    <ligand>
        <name>ATP</name>
        <dbReference type="ChEBI" id="CHEBI:30616"/>
    </ligand>
</feature>
<keyword evidence="2" id="KW-0808">Transferase</keyword>
<dbReference type="PROSITE" id="PS00109">
    <property type="entry name" value="PROTEIN_KINASE_TYR"/>
    <property type="match status" value="1"/>
</dbReference>
<keyword evidence="10" id="KW-1185">Reference proteome</keyword>
<dbReference type="InterPro" id="IPR012871">
    <property type="entry name" value="DUF1668_ORYSA"/>
</dbReference>
<evidence type="ECO:0000256" key="2">
    <source>
        <dbReference type="ARBA" id="ARBA00022679"/>
    </source>
</evidence>
<keyword evidence="5 6" id="KW-0067">ATP-binding</keyword>
<evidence type="ECO:0000313" key="10">
    <source>
        <dbReference type="Proteomes" id="UP001174909"/>
    </source>
</evidence>
<keyword evidence="4 9" id="KW-0418">Kinase</keyword>
<dbReference type="InterPro" id="IPR008266">
    <property type="entry name" value="Tyr_kinase_AS"/>
</dbReference>
<dbReference type="AlphaFoldDB" id="A0AA35QR64"/>
<evidence type="ECO:0000313" key="9">
    <source>
        <dbReference type="EMBL" id="CAI7988536.1"/>
    </source>
</evidence>
<feature type="domain" description="Protein kinase" evidence="8">
    <location>
        <begin position="19"/>
        <end position="298"/>
    </location>
</feature>
<name>A0AA35QR64_GEOBA</name>
<dbReference type="GO" id="GO:0004674">
    <property type="term" value="F:protein serine/threonine kinase activity"/>
    <property type="evidence" value="ECO:0007669"/>
    <property type="project" value="TreeGrafter"/>
</dbReference>
<evidence type="ECO:0000256" key="5">
    <source>
        <dbReference type="ARBA" id="ARBA00022840"/>
    </source>
</evidence>
<dbReference type="SUPFAM" id="SSF56112">
    <property type="entry name" value="Protein kinase-like (PK-like)"/>
    <property type="match status" value="1"/>
</dbReference>
<evidence type="ECO:0000256" key="7">
    <source>
        <dbReference type="SAM" id="Coils"/>
    </source>
</evidence>
<dbReference type="PROSITE" id="PS50011">
    <property type="entry name" value="PROTEIN_KINASE_DOM"/>
    <property type="match status" value="1"/>
</dbReference>
<gene>
    <name evidence="9" type="ORF">GBAR_LOCUS8</name>
</gene>
<dbReference type="Gene3D" id="2.120.10.80">
    <property type="entry name" value="Kelch-type beta propeller"/>
    <property type="match status" value="2"/>
</dbReference>
<reference evidence="9" key="1">
    <citation type="submission" date="2023-03" db="EMBL/GenBank/DDBJ databases">
        <authorList>
            <person name="Steffen K."/>
            <person name="Cardenas P."/>
        </authorList>
    </citation>
    <scope>NUCLEOTIDE SEQUENCE</scope>
</reference>
<dbReference type="InterPro" id="IPR000719">
    <property type="entry name" value="Prot_kinase_dom"/>
</dbReference>
<dbReference type="InterPro" id="IPR011009">
    <property type="entry name" value="Kinase-like_dom_sf"/>
</dbReference>
<dbReference type="InterPro" id="IPR017441">
    <property type="entry name" value="Protein_kinase_ATP_BS"/>
</dbReference>
<dbReference type="Gene3D" id="1.10.510.10">
    <property type="entry name" value="Transferase(Phosphotransferase) domain 1"/>
    <property type="match status" value="1"/>
</dbReference>
<dbReference type="EMBL" id="CASHTH010000001">
    <property type="protein sequence ID" value="CAI7988536.1"/>
    <property type="molecule type" value="Genomic_DNA"/>
</dbReference>
<evidence type="ECO:0000256" key="1">
    <source>
        <dbReference type="ARBA" id="ARBA00022441"/>
    </source>
</evidence>
<evidence type="ECO:0000256" key="4">
    <source>
        <dbReference type="ARBA" id="ARBA00022777"/>
    </source>
</evidence>
<accession>A0AA35QR64</accession>
<dbReference type="Proteomes" id="UP001174909">
    <property type="component" value="Unassembled WGS sequence"/>
</dbReference>
<keyword evidence="3 6" id="KW-0547">Nucleotide-binding</keyword>
<sequence length="692" mass="76512">MSFLQEYPDLRPFVLTNVRPTGRLIGSGSYGSVEEVEMPGATCAAKKIHNFFQDPSRVPPEGIEKTLGEFVRECGLMSTLRHPHIVQFLGVYLLPGSRVPALVMERLDTSLHDVLDPEPPPFTKTFIPVSLKCSILHDIVNGLCFLHSHSPHIIHRDLSAKNILLTRGMVAKISDLGMARIVPSLRAATMTKAPGASIYMPPEALEDESRYDVTIDVFSFGVLAIFALSQTFPRPLAAAYMDSRRVMVGRTELERRDSYIQQIRNELNDGHPLIKMIQKCLSNLPEERPKANGLFQFLEQGKAKISDDKFSESKLSLIQSLRQTTELLRKSDKLLQQKTSEVQSLNQQISSMGALIESQRTQIEQLQRKLQKIPDVRIARSDSIPTAGSSNTEMRWPLPLQWRKGKDIPTGLCTACAVIIDGVVYCGGNSINSSDVAMYSPDTGTWNLLPPSPVFDFFLTSLGDQLVLVGGSNASDEDVNAITVWDGECGRWTNPYPPMPTARSQAAAVGYKKYLVVACGFPGVANVEVLDSSTARWYTAQPLPVAGCKMSAALVGDSWYLSSFGKWDDGREHLFQAHLPTLISNLFSHSRDPVWLQLPTPPVQHPVLMALRGHLLLVGGVHMCLSIQLIHRYDTTERRWRDCGQLPLPLSGVCATELPSGELMVAGGLSGETKLSNTIMIGIIQTRFQTRN</sequence>
<dbReference type="InterPro" id="IPR011043">
    <property type="entry name" value="Gal_Oxase/kelch_b-propeller"/>
</dbReference>